<feature type="compositionally biased region" description="Low complexity" evidence="1">
    <location>
        <begin position="496"/>
        <end position="526"/>
    </location>
</feature>
<dbReference type="eggNOG" id="ENOG502T53E">
    <property type="taxonomic scope" value="Eukaryota"/>
</dbReference>
<evidence type="ECO:0000313" key="2">
    <source>
        <dbReference type="EMBL" id="AEO65573.1"/>
    </source>
</evidence>
<evidence type="ECO:0000256" key="1">
    <source>
        <dbReference type="SAM" id="MobiDB-lite"/>
    </source>
</evidence>
<dbReference type="GeneID" id="11518127"/>
<dbReference type="RefSeq" id="XP_003651909.1">
    <property type="nucleotide sequence ID" value="XM_003651861.1"/>
</dbReference>
<feature type="region of interest" description="Disordered" evidence="1">
    <location>
        <begin position="342"/>
        <end position="397"/>
    </location>
</feature>
<dbReference type="KEGG" id="ttt:THITE_2127744"/>
<reference evidence="2 3" key="1">
    <citation type="journal article" date="2011" name="Nat. Biotechnol.">
        <title>Comparative genomic analysis of the thermophilic biomass-degrading fungi Myceliophthora thermophila and Thielavia terrestris.</title>
        <authorList>
            <person name="Berka R.M."/>
            <person name="Grigoriev I.V."/>
            <person name="Otillar R."/>
            <person name="Salamov A."/>
            <person name="Grimwood J."/>
            <person name="Reid I."/>
            <person name="Ishmael N."/>
            <person name="John T."/>
            <person name="Darmond C."/>
            <person name="Moisan M.-C."/>
            <person name="Henrissat B."/>
            <person name="Coutinho P.M."/>
            <person name="Lombard V."/>
            <person name="Natvig D.O."/>
            <person name="Lindquist E."/>
            <person name="Schmutz J."/>
            <person name="Lucas S."/>
            <person name="Harris P."/>
            <person name="Powlowski J."/>
            <person name="Bellemare A."/>
            <person name="Taylor D."/>
            <person name="Butler G."/>
            <person name="de Vries R.P."/>
            <person name="Allijn I.E."/>
            <person name="van den Brink J."/>
            <person name="Ushinsky S."/>
            <person name="Storms R."/>
            <person name="Powell A.J."/>
            <person name="Paulsen I.T."/>
            <person name="Elbourne L.D.H."/>
            <person name="Baker S.E."/>
            <person name="Magnuson J."/>
            <person name="LaBoissiere S."/>
            <person name="Clutterbuck A.J."/>
            <person name="Martinez D."/>
            <person name="Wogulis M."/>
            <person name="de Leon A.L."/>
            <person name="Rey M.W."/>
            <person name="Tsang A."/>
        </authorList>
    </citation>
    <scope>NUCLEOTIDE SEQUENCE [LARGE SCALE GENOMIC DNA]</scope>
    <source>
        <strain evidence="3">ATCC 38088 / NRRL 8126</strain>
    </source>
</reference>
<name>G2R002_THETT</name>
<dbReference type="AlphaFoldDB" id="G2R002"/>
<feature type="compositionally biased region" description="Low complexity" evidence="1">
    <location>
        <begin position="118"/>
        <end position="129"/>
    </location>
</feature>
<feature type="region of interest" description="Disordered" evidence="1">
    <location>
        <begin position="273"/>
        <end position="324"/>
    </location>
</feature>
<feature type="region of interest" description="Disordered" evidence="1">
    <location>
        <begin position="100"/>
        <end position="168"/>
    </location>
</feature>
<protein>
    <submittedName>
        <fullName evidence="2">Uncharacterized protein</fullName>
    </submittedName>
</protein>
<dbReference type="OrthoDB" id="4590595at2759"/>
<gene>
    <name evidence="2" type="ORF">THITE_2127744</name>
</gene>
<sequence>MPKRGRPMVVNGRTYHRTVPPSEQDDVRTVTRRLTPRANTDFDVTAVNFTEEELRHFALVYPRLYQVPDTNRGRLEQWIALHEDEVHSWDLGGFLTTREQDQQRGYEPRQPGIPPAAAPAAPQQPARQPVVGEGDGEHNEVSDDDRDEVSDDKLDRSQADNEPPSEVGESVLDIVAAPAVSDVPAPAVPAVAPQLAPAQQQPQLHREHLAAQPPQRFAADDQGLIHQLDHDLRAIEALMRPLAPWLRITDDFNAHLESALRVKRALAQRLGVEERSPLGEPNLPDDAQPSKKASREATAEEAAEREQEQEQQEAPPQRLTSSQLQTIAHRAYVLGIERGYFRDDDFSPAPEHRQDVPSPVLEHRPAAAAPREQTAESTSDSAAGTVGNDNDNDNDNRALASASHVATSIPAYPRPDTRYPASIFTHTENYTTGYEAPGTERRALAALEPPSSNPVPLDRLGRPVRPAPAATAAAAAPPPAPPRTTRIRLIGGSGAGSRDAAGGAATATTSTAYTAAAGQGARGSARVRVRGSGSGSGGAVGATAARPAETGDEDDEEV</sequence>
<dbReference type="HOGENOM" id="CLU_488509_0_0_1"/>
<accession>G2R002</accession>
<feature type="compositionally biased region" description="Basic and acidic residues" evidence="1">
    <location>
        <begin position="293"/>
        <end position="308"/>
    </location>
</feature>
<feature type="compositionally biased region" description="Basic and acidic residues" evidence="1">
    <location>
        <begin position="342"/>
        <end position="365"/>
    </location>
</feature>
<proteinExistence type="predicted"/>
<organism evidence="2 3">
    <name type="scientific">Thermothielavioides terrestris (strain ATCC 38088 / NRRL 8126)</name>
    <name type="common">Thielavia terrestris</name>
    <dbReference type="NCBI Taxonomy" id="578455"/>
    <lineage>
        <taxon>Eukaryota</taxon>
        <taxon>Fungi</taxon>
        <taxon>Dikarya</taxon>
        <taxon>Ascomycota</taxon>
        <taxon>Pezizomycotina</taxon>
        <taxon>Sordariomycetes</taxon>
        <taxon>Sordariomycetidae</taxon>
        <taxon>Sordariales</taxon>
        <taxon>Chaetomiaceae</taxon>
        <taxon>Thermothielavioides</taxon>
        <taxon>Thermothielavioides terrestris</taxon>
    </lineage>
</organism>
<keyword evidence="3" id="KW-1185">Reference proteome</keyword>
<feature type="region of interest" description="Disordered" evidence="1">
    <location>
        <begin position="448"/>
        <end position="558"/>
    </location>
</feature>
<dbReference type="EMBL" id="CP003010">
    <property type="protein sequence ID" value="AEO65573.1"/>
    <property type="molecule type" value="Genomic_DNA"/>
</dbReference>
<dbReference type="Proteomes" id="UP000008181">
    <property type="component" value="Chromosome 2"/>
</dbReference>
<evidence type="ECO:0000313" key="3">
    <source>
        <dbReference type="Proteomes" id="UP000008181"/>
    </source>
</evidence>